<organism evidence="6 7">
    <name type="scientific">Actinia tenebrosa</name>
    <name type="common">Australian red waratah sea anemone</name>
    <dbReference type="NCBI Taxonomy" id="6105"/>
    <lineage>
        <taxon>Eukaryota</taxon>
        <taxon>Metazoa</taxon>
        <taxon>Cnidaria</taxon>
        <taxon>Anthozoa</taxon>
        <taxon>Hexacorallia</taxon>
        <taxon>Actiniaria</taxon>
        <taxon>Actiniidae</taxon>
        <taxon>Actinia</taxon>
    </lineage>
</organism>
<comment type="similarity">
    <text evidence="1">Belongs to the MsrA Met sulfoxide reductase family.</text>
</comment>
<dbReference type="Gene3D" id="3.30.1060.10">
    <property type="entry name" value="Peptide methionine sulphoxide reductase MsrA"/>
    <property type="match status" value="1"/>
</dbReference>
<accession>A0A6P8HPB1</accession>
<dbReference type="AlphaFoldDB" id="A0A6P8HPB1"/>
<dbReference type="InParanoid" id="A0A6P8HPB1"/>
<dbReference type="InterPro" id="IPR002569">
    <property type="entry name" value="Met_Sox_Rdtase_MsrA_dom"/>
</dbReference>
<evidence type="ECO:0000313" key="6">
    <source>
        <dbReference type="Proteomes" id="UP000515163"/>
    </source>
</evidence>
<dbReference type="FunCoup" id="A0A6P8HPB1">
    <property type="interactions" value="1014"/>
</dbReference>
<evidence type="ECO:0000256" key="4">
    <source>
        <dbReference type="ARBA" id="ARBA00030643"/>
    </source>
</evidence>
<dbReference type="InterPro" id="IPR036509">
    <property type="entry name" value="Met_Sox_Rdtase_MsrA_sf"/>
</dbReference>
<evidence type="ECO:0000259" key="5">
    <source>
        <dbReference type="Pfam" id="PF01625"/>
    </source>
</evidence>
<gene>
    <name evidence="7" type="primary">LOC116291438</name>
</gene>
<reference evidence="7" key="1">
    <citation type="submission" date="2025-08" db="UniProtKB">
        <authorList>
            <consortium name="RefSeq"/>
        </authorList>
    </citation>
    <scope>IDENTIFICATION</scope>
    <source>
        <tissue evidence="7">Tentacle</tissue>
    </source>
</reference>
<protein>
    <recommendedName>
        <fullName evidence="2">peptide-methionine (S)-S-oxide reductase</fullName>
        <ecNumber evidence="2">1.8.4.11</ecNumber>
    </recommendedName>
    <alternativeName>
        <fullName evidence="4">Peptide-methionine (S)-S-oxide reductase</fullName>
    </alternativeName>
</protein>
<feature type="domain" description="Peptide methionine sulphoxide reductase MsrA" evidence="5">
    <location>
        <begin position="2"/>
        <end position="118"/>
    </location>
</feature>
<dbReference type="PANTHER" id="PTHR43774:SF1">
    <property type="entry name" value="PEPTIDE METHIONINE SULFOXIDE REDUCTASE MSRA 2"/>
    <property type="match status" value="1"/>
</dbReference>
<dbReference type="Pfam" id="PF01625">
    <property type="entry name" value="PMSR"/>
    <property type="match status" value="1"/>
</dbReference>
<dbReference type="GeneID" id="116291438"/>
<keyword evidence="3" id="KW-0560">Oxidoreductase</keyword>
<keyword evidence="6" id="KW-1185">Reference proteome</keyword>
<dbReference type="NCBIfam" id="TIGR00401">
    <property type="entry name" value="msrA"/>
    <property type="match status" value="1"/>
</dbReference>
<sequence>MGVQRTRVGYTGGNTLNPTYRSLGDHTEAIQIQFNPSQVSYKRLLEIFWSLHDPTEPQTAQYRSVIFVHNEKQRKIAQKFIKEKQKKMKRKILTKVEDASQFYNAEGYHQKYRLRQSPQLMQHFQHMSDEELMDSFVAAKLNGYKGLYNTNAKATRKALKEYKSSHPYAVEHLDALLELI</sequence>
<evidence type="ECO:0000313" key="7">
    <source>
        <dbReference type="RefSeq" id="XP_031554467.1"/>
    </source>
</evidence>
<evidence type="ECO:0000256" key="2">
    <source>
        <dbReference type="ARBA" id="ARBA00012502"/>
    </source>
</evidence>
<dbReference type="PANTHER" id="PTHR43774">
    <property type="entry name" value="PEPTIDE METHIONINE SULFOXIDE REDUCTASE"/>
    <property type="match status" value="1"/>
</dbReference>
<evidence type="ECO:0000256" key="1">
    <source>
        <dbReference type="ARBA" id="ARBA00005591"/>
    </source>
</evidence>
<dbReference type="EC" id="1.8.4.11" evidence="2"/>
<dbReference type="SUPFAM" id="SSF55068">
    <property type="entry name" value="Peptide methionine sulfoxide reductase"/>
    <property type="match status" value="1"/>
</dbReference>
<dbReference type="GO" id="GO:0008113">
    <property type="term" value="F:peptide-methionine (S)-S-oxide reductase activity"/>
    <property type="evidence" value="ECO:0007669"/>
    <property type="project" value="UniProtKB-EC"/>
</dbReference>
<proteinExistence type="inferred from homology"/>
<dbReference type="RefSeq" id="XP_031554467.1">
    <property type="nucleotide sequence ID" value="XM_031698607.1"/>
</dbReference>
<dbReference type="OrthoDB" id="77405at2759"/>
<evidence type="ECO:0000256" key="3">
    <source>
        <dbReference type="ARBA" id="ARBA00023002"/>
    </source>
</evidence>
<dbReference type="Proteomes" id="UP000515163">
    <property type="component" value="Unplaced"/>
</dbReference>
<name>A0A6P8HPB1_ACTTE</name>
<dbReference type="KEGG" id="aten:116291438"/>